<dbReference type="SUPFAM" id="SSF49464">
    <property type="entry name" value="Carboxypeptidase regulatory domain-like"/>
    <property type="match status" value="1"/>
</dbReference>
<gene>
    <name evidence="13" type="ORF">GCM10011379_32920</name>
</gene>
<name>A0A917MWW8_9BACT</name>
<protein>
    <submittedName>
        <fullName evidence="13">SusC/RagA family TonB-linked outer membrane protein</fullName>
    </submittedName>
</protein>
<accession>A0A917MWW8</accession>
<keyword evidence="6 8" id="KW-0472">Membrane</keyword>
<evidence type="ECO:0000256" key="1">
    <source>
        <dbReference type="ARBA" id="ARBA00004571"/>
    </source>
</evidence>
<dbReference type="Gene3D" id="2.170.130.10">
    <property type="entry name" value="TonB-dependent receptor, plug domain"/>
    <property type="match status" value="1"/>
</dbReference>
<feature type="chain" id="PRO_5037502396" evidence="10">
    <location>
        <begin position="22"/>
        <end position="1128"/>
    </location>
</feature>
<dbReference type="InterPro" id="IPR000531">
    <property type="entry name" value="Beta-barrel_TonB"/>
</dbReference>
<keyword evidence="7 8" id="KW-0998">Cell outer membrane</keyword>
<keyword evidence="14" id="KW-1185">Reference proteome</keyword>
<evidence type="ECO:0000313" key="13">
    <source>
        <dbReference type="EMBL" id="GGH72468.1"/>
    </source>
</evidence>
<dbReference type="InterPro" id="IPR023996">
    <property type="entry name" value="TonB-dep_OMP_SusC/RagA"/>
</dbReference>
<feature type="domain" description="TonB-dependent receptor plug" evidence="12">
    <location>
        <begin position="211"/>
        <end position="329"/>
    </location>
</feature>
<keyword evidence="2 8" id="KW-0813">Transport</keyword>
<dbReference type="InterPro" id="IPR036942">
    <property type="entry name" value="Beta-barrel_TonB_sf"/>
</dbReference>
<evidence type="ECO:0000256" key="4">
    <source>
        <dbReference type="ARBA" id="ARBA00022692"/>
    </source>
</evidence>
<evidence type="ECO:0000256" key="3">
    <source>
        <dbReference type="ARBA" id="ARBA00022452"/>
    </source>
</evidence>
<dbReference type="NCBIfam" id="TIGR04057">
    <property type="entry name" value="SusC_RagA_signa"/>
    <property type="match status" value="1"/>
</dbReference>
<dbReference type="AlphaFoldDB" id="A0A917MWW8"/>
<sequence>MLLVMKLTLVFLTAAFLHVHATGITQHVTLAAKQLPLKDVFTAIEKQTGFVVFYNENDLKGTSPVSLQANHLLLPDFLNLVLRNQPLGFNIEDKTIMLYRKHASSLPQALPAALQPVQIPVTGTVLGAGGMPLAGAGVKIKGSAAGVAADENGRFVIEADEKAVLLISYVGYAEQEVAVNGRASLQIVLRQQNNALDETVVIGYGTQNRRYVTGAISKVSNIKAEENITSNVFSALQGRVAGLMVKNSEGTAGAMPTFSIRGVQTTNVLSANPLIVVDGMIVDAGQSVNASNNQNFNLSNINPQDIESVEVLKDASSAAIYGARGAQGVILITTKKGKFNSKPVVNINTYYGLTSSTVGYRALNVAEYGEVFKEARNNRIKDIDLAIAGGGLTPAQITQLQNERQLVNNEINSLTMGTPAGMADNNWLNKVTPGHAVTSNVQASVAGGNQQTSYYVSFGKYAEENAVGTGKYTRYSGKLALTQKVNDWLKLVADINISKTQRANFSYPLAVALAARPDTPDSIRLNADGSYGWWFGRQNHPYGETNAASNAEDIWNYMGNFQAEIALTRDLSFRSTLSGVQNQSSLINFYSPISYNGAGFKGMNSNSGNSGLQYTFNNTFTYKLHVSKLAGDVLLGQEYYDNKKTTTAFSLTGFPVSSGLWSPGNASAYSNADIAGNRVYEENGESYFMRTNLSWNRKYLLNASLRRDASSKLPVNNRHSWFPALSAGWIVSDEAFLSSFKPLSLLKLKAGYGVTGNIRPLGYFDFANLATVNTYLGQPALSLSTVMGNPDLRWERTKQFDIGVETRWLKDQLLLSLEFYHKKTDGLITTLPLPYSTGGFTTQKVNIGTVLNKGVDIDLSYASKVRTSGGFQWNAGVVLNINQNKLLALRDSVLTYGLYYGGGPISYVKRGESIGSLLLYRSLGVDPNTGDMVYNDRNHDGIINQQDQEYITMAQPKLTGGIHGGASFKGFSLQAQMAFSIGSKIYNMADQLNRTFNIDGYGIMSNKIEWVNDRWRRPGDNSYYPRAVVGAHGAGKTTDWNTRPSTHYLFSGSYLRCTNLTASYTLPAALLKTIQVNGVRIYASVQNLFIIKDKRLKSSDPEVGLQTGIQYNTVPVPRTVAFGIDISL</sequence>
<evidence type="ECO:0000256" key="5">
    <source>
        <dbReference type="ARBA" id="ARBA00023077"/>
    </source>
</evidence>
<evidence type="ECO:0000259" key="12">
    <source>
        <dbReference type="Pfam" id="PF07715"/>
    </source>
</evidence>
<dbReference type="SUPFAM" id="SSF56935">
    <property type="entry name" value="Porins"/>
    <property type="match status" value="1"/>
</dbReference>
<dbReference type="PROSITE" id="PS52016">
    <property type="entry name" value="TONB_DEPENDENT_REC_3"/>
    <property type="match status" value="1"/>
</dbReference>
<evidence type="ECO:0000313" key="14">
    <source>
        <dbReference type="Proteomes" id="UP000627292"/>
    </source>
</evidence>
<dbReference type="Pfam" id="PF07715">
    <property type="entry name" value="Plug"/>
    <property type="match status" value="1"/>
</dbReference>
<dbReference type="InterPro" id="IPR039426">
    <property type="entry name" value="TonB-dep_rcpt-like"/>
</dbReference>
<evidence type="ECO:0000256" key="7">
    <source>
        <dbReference type="ARBA" id="ARBA00023237"/>
    </source>
</evidence>
<keyword evidence="3 8" id="KW-1134">Transmembrane beta strand</keyword>
<feature type="domain" description="TonB-dependent receptor-like beta-barrel" evidence="11">
    <location>
        <begin position="526"/>
        <end position="1088"/>
    </location>
</feature>
<dbReference type="GO" id="GO:0009279">
    <property type="term" value="C:cell outer membrane"/>
    <property type="evidence" value="ECO:0007669"/>
    <property type="project" value="UniProtKB-SubCell"/>
</dbReference>
<dbReference type="NCBIfam" id="TIGR04056">
    <property type="entry name" value="OMP_RagA_SusC"/>
    <property type="match status" value="1"/>
</dbReference>
<evidence type="ECO:0000256" key="10">
    <source>
        <dbReference type="SAM" id="SignalP"/>
    </source>
</evidence>
<reference evidence="13" key="2">
    <citation type="submission" date="2020-09" db="EMBL/GenBank/DDBJ databases">
        <authorList>
            <person name="Sun Q."/>
            <person name="Zhou Y."/>
        </authorList>
    </citation>
    <scope>NUCLEOTIDE SEQUENCE</scope>
    <source>
        <strain evidence="13">CGMCC 1.15290</strain>
    </source>
</reference>
<dbReference type="Gene3D" id="2.40.170.20">
    <property type="entry name" value="TonB-dependent receptor, beta-barrel domain"/>
    <property type="match status" value="1"/>
</dbReference>
<keyword evidence="10" id="KW-0732">Signal</keyword>
<evidence type="ECO:0000259" key="11">
    <source>
        <dbReference type="Pfam" id="PF00593"/>
    </source>
</evidence>
<evidence type="ECO:0000256" key="8">
    <source>
        <dbReference type="PROSITE-ProRule" id="PRU01360"/>
    </source>
</evidence>
<evidence type="ECO:0000256" key="2">
    <source>
        <dbReference type="ARBA" id="ARBA00022448"/>
    </source>
</evidence>
<comment type="similarity">
    <text evidence="8 9">Belongs to the TonB-dependent receptor family.</text>
</comment>
<comment type="subcellular location">
    <subcellularLocation>
        <location evidence="1 8">Cell outer membrane</location>
        <topology evidence="1 8">Multi-pass membrane protein</topology>
    </subcellularLocation>
</comment>
<proteinExistence type="inferred from homology"/>
<keyword evidence="5 9" id="KW-0798">TonB box</keyword>
<feature type="signal peptide" evidence="10">
    <location>
        <begin position="1"/>
        <end position="21"/>
    </location>
</feature>
<organism evidence="13 14">
    <name type="scientific">Filimonas zeae</name>
    <dbReference type="NCBI Taxonomy" id="1737353"/>
    <lineage>
        <taxon>Bacteria</taxon>
        <taxon>Pseudomonadati</taxon>
        <taxon>Bacteroidota</taxon>
        <taxon>Chitinophagia</taxon>
        <taxon>Chitinophagales</taxon>
        <taxon>Chitinophagaceae</taxon>
        <taxon>Filimonas</taxon>
    </lineage>
</organism>
<dbReference type="InterPro" id="IPR037066">
    <property type="entry name" value="Plug_dom_sf"/>
</dbReference>
<keyword evidence="4 8" id="KW-0812">Transmembrane</keyword>
<evidence type="ECO:0000256" key="9">
    <source>
        <dbReference type="RuleBase" id="RU003357"/>
    </source>
</evidence>
<dbReference type="EMBL" id="BMIB01000003">
    <property type="protein sequence ID" value="GGH72468.1"/>
    <property type="molecule type" value="Genomic_DNA"/>
</dbReference>
<reference evidence="13" key="1">
    <citation type="journal article" date="2014" name="Int. J. Syst. Evol. Microbiol.">
        <title>Complete genome sequence of Corynebacterium casei LMG S-19264T (=DSM 44701T), isolated from a smear-ripened cheese.</title>
        <authorList>
            <consortium name="US DOE Joint Genome Institute (JGI-PGF)"/>
            <person name="Walter F."/>
            <person name="Albersmeier A."/>
            <person name="Kalinowski J."/>
            <person name="Ruckert C."/>
        </authorList>
    </citation>
    <scope>NUCLEOTIDE SEQUENCE</scope>
    <source>
        <strain evidence="13">CGMCC 1.15290</strain>
    </source>
</reference>
<comment type="caution">
    <text evidence="13">The sequence shown here is derived from an EMBL/GenBank/DDBJ whole genome shotgun (WGS) entry which is preliminary data.</text>
</comment>
<dbReference type="InterPro" id="IPR023997">
    <property type="entry name" value="TonB-dep_OMP_SusC/RagA_CS"/>
</dbReference>
<dbReference type="InterPro" id="IPR008969">
    <property type="entry name" value="CarboxyPept-like_regulatory"/>
</dbReference>
<dbReference type="InterPro" id="IPR012910">
    <property type="entry name" value="Plug_dom"/>
</dbReference>
<evidence type="ECO:0000256" key="6">
    <source>
        <dbReference type="ARBA" id="ARBA00023136"/>
    </source>
</evidence>
<dbReference type="Proteomes" id="UP000627292">
    <property type="component" value="Unassembled WGS sequence"/>
</dbReference>
<dbReference type="Pfam" id="PF13715">
    <property type="entry name" value="CarbopepD_reg_2"/>
    <property type="match status" value="1"/>
</dbReference>
<dbReference type="Pfam" id="PF00593">
    <property type="entry name" value="TonB_dep_Rec_b-barrel"/>
    <property type="match status" value="1"/>
</dbReference>